<dbReference type="GO" id="GO:0005789">
    <property type="term" value="C:endoplasmic reticulum membrane"/>
    <property type="evidence" value="ECO:0007669"/>
    <property type="project" value="UniProtKB-SubCell"/>
</dbReference>
<dbReference type="EMBL" id="DS547136">
    <property type="protein sequence ID" value="EDR01790.1"/>
    <property type="molecule type" value="Genomic_DNA"/>
</dbReference>
<keyword evidence="7 12" id="KW-1133">Transmembrane helix</keyword>
<dbReference type="PANTHER" id="PTHR13046">
    <property type="entry name" value="PROTEASE U48 CAAX PRENYL PROTEASE RCE1"/>
    <property type="match status" value="1"/>
</dbReference>
<evidence type="ECO:0000256" key="11">
    <source>
        <dbReference type="SAM" id="MobiDB-lite"/>
    </source>
</evidence>
<proteinExistence type="inferred from homology"/>
<evidence type="ECO:0000256" key="8">
    <source>
        <dbReference type="ARBA" id="ARBA00023136"/>
    </source>
</evidence>
<keyword evidence="6" id="KW-0256">Endoplasmic reticulum</keyword>
<dbReference type="Proteomes" id="UP000001194">
    <property type="component" value="Unassembled WGS sequence"/>
</dbReference>
<keyword evidence="3" id="KW-0645">Protease</keyword>
<dbReference type="Pfam" id="PF02517">
    <property type="entry name" value="Rce1-like"/>
    <property type="match status" value="1"/>
</dbReference>
<evidence type="ECO:0000256" key="5">
    <source>
        <dbReference type="ARBA" id="ARBA00022801"/>
    </source>
</evidence>
<dbReference type="GO" id="GO:0004222">
    <property type="term" value="F:metalloendopeptidase activity"/>
    <property type="evidence" value="ECO:0007669"/>
    <property type="project" value="InterPro"/>
</dbReference>
<feature type="transmembrane region" description="Helical" evidence="12">
    <location>
        <begin position="31"/>
        <end position="52"/>
    </location>
</feature>
<name>B0DUE5_LACBS</name>
<evidence type="ECO:0000313" key="15">
    <source>
        <dbReference type="Proteomes" id="UP000001194"/>
    </source>
</evidence>
<dbReference type="EC" id="3.4.26.1" evidence="10"/>
<feature type="region of interest" description="Disordered" evidence="11">
    <location>
        <begin position="76"/>
        <end position="136"/>
    </location>
</feature>
<protein>
    <recommendedName>
        <fullName evidence="10">intramembrane prenyl-peptidase Rce1</fullName>
        <ecNumber evidence="10">3.4.26.1</ecNumber>
    </recommendedName>
</protein>
<evidence type="ECO:0000259" key="13">
    <source>
        <dbReference type="Pfam" id="PF02517"/>
    </source>
</evidence>
<dbReference type="HOGENOM" id="CLU_860720_0_0_1"/>
<evidence type="ECO:0000256" key="4">
    <source>
        <dbReference type="ARBA" id="ARBA00022692"/>
    </source>
</evidence>
<keyword evidence="4 12" id="KW-0812">Transmembrane</keyword>
<gene>
    <name evidence="14" type="ORF">LACBIDRAFT_310467</name>
</gene>
<dbReference type="RefSeq" id="XP_001887603.1">
    <property type="nucleotide sequence ID" value="XM_001887568.1"/>
</dbReference>
<sequence length="323" mass="36272">MAEHQQSMRKRKGTTRTMEGRVDPDVIRARLLAVLCATTVCCSVFVGVVWAGHGFRRAVRFSHLFQVVPCHEANKRLHKDTPKRPLTNPPPPRLPPTLLLPKPKPEARRDPTALSNTNPLPRTPLLRRPRRSTPVPEELGVGEPCYEEVLYAPITEEIVFRACILSVYHLSGASTLKMIFLAPLAFGLAHVHHAWDTYNRYGRTPSAAKRALFTSRSSSFFPFFPLFPSLLSPLLSLALPVSLHPPLFSLPPLPLFQLTYTSVFGFHTSYLFLRMSSILPPISAHVFCNVMGVPDLGWELGRFRDRRGGEFLCFLAFKVSVVV</sequence>
<dbReference type="PANTHER" id="PTHR13046:SF0">
    <property type="entry name" value="CAAX PRENYL PROTEASE 2"/>
    <property type="match status" value="1"/>
</dbReference>
<evidence type="ECO:0000313" key="14">
    <source>
        <dbReference type="EMBL" id="EDR01790.1"/>
    </source>
</evidence>
<feature type="domain" description="CAAX prenyl protease 2/Lysostaphin resistance protein A-like" evidence="13">
    <location>
        <begin position="149"/>
        <end position="291"/>
    </location>
</feature>
<dbReference type="STRING" id="486041.B0DUE5"/>
<reference evidence="14 15" key="1">
    <citation type="journal article" date="2008" name="Nature">
        <title>The genome of Laccaria bicolor provides insights into mycorrhizal symbiosis.</title>
        <authorList>
            <person name="Martin F."/>
            <person name="Aerts A."/>
            <person name="Ahren D."/>
            <person name="Brun A."/>
            <person name="Danchin E.G.J."/>
            <person name="Duchaussoy F."/>
            <person name="Gibon J."/>
            <person name="Kohler A."/>
            <person name="Lindquist E."/>
            <person name="Pereda V."/>
            <person name="Salamov A."/>
            <person name="Shapiro H.J."/>
            <person name="Wuyts J."/>
            <person name="Blaudez D."/>
            <person name="Buee M."/>
            <person name="Brokstein P."/>
            <person name="Canbaeck B."/>
            <person name="Cohen D."/>
            <person name="Courty P.E."/>
            <person name="Coutinho P.M."/>
            <person name="Delaruelle C."/>
            <person name="Detter J.C."/>
            <person name="Deveau A."/>
            <person name="DiFazio S."/>
            <person name="Duplessis S."/>
            <person name="Fraissinet-Tachet L."/>
            <person name="Lucic E."/>
            <person name="Frey-Klett P."/>
            <person name="Fourrey C."/>
            <person name="Feussner I."/>
            <person name="Gay G."/>
            <person name="Grimwood J."/>
            <person name="Hoegger P.J."/>
            <person name="Jain P."/>
            <person name="Kilaru S."/>
            <person name="Labbe J."/>
            <person name="Lin Y.C."/>
            <person name="Legue V."/>
            <person name="Le Tacon F."/>
            <person name="Marmeisse R."/>
            <person name="Melayah D."/>
            <person name="Montanini B."/>
            <person name="Muratet M."/>
            <person name="Nehls U."/>
            <person name="Niculita-Hirzel H."/>
            <person name="Oudot-Le Secq M.P."/>
            <person name="Peter M."/>
            <person name="Quesneville H."/>
            <person name="Rajashekar B."/>
            <person name="Reich M."/>
            <person name="Rouhier N."/>
            <person name="Schmutz J."/>
            <person name="Yin T."/>
            <person name="Chalot M."/>
            <person name="Henrissat B."/>
            <person name="Kuees U."/>
            <person name="Lucas S."/>
            <person name="Van de Peer Y."/>
            <person name="Podila G.K."/>
            <person name="Polle A."/>
            <person name="Pukkila P.J."/>
            <person name="Richardson P.M."/>
            <person name="Rouze P."/>
            <person name="Sanders I.R."/>
            <person name="Stajich J.E."/>
            <person name="Tunlid A."/>
            <person name="Tuskan G."/>
            <person name="Grigoriev I.V."/>
        </authorList>
    </citation>
    <scope>NUCLEOTIDE SEQUENCE [LARGE SCALE GENOMIC DNA]</scope>
    <source>
        <strain evidence="15">S238N-H82 / ATCC MYA-4686</strain>
    </source>
</reference>
<dbReference type="InterPro" id="IPR039731">
    <property type="entry name" value="Rce1"/>
</dbReference>
<dbReference type="GO" id="GO:0071586">
    <property type="term" value="P:CAAX-box protein processing"/>
    <property type="evidence" value="ECO:0007669"/>
    <property type="project" value="InterPro"/>
</dbReference>
<comment type="catalytic activity">
    <reaction evidence="9">
        <text>Hydrolyzes the peptide bond -P2-(S-farnesyl or geranylgeranyl)C-P1'-P2'-P3'-COOH where P1' and P2' are amino acids with aliphatic sidechains and P3' is any C-terminal residue.</text>
        <dbReference type="EC" id="3.4.26.1"/>
    </reaction>
</comment>
<comment type="similarity">
    <text evidence="2">Belongs to the peptidase U48 family.</text>
</comment>
<evidence type="ECO:0000256" key="7">
    <source>
        <dbReference type="ARBA" id="ARBA00022989"/>
    </source>
</evidence>
<dbReference type="InterPro" id="IPR003675">
    <property type="entry name" value="Rce1/LyrA-like_dom"/>
</dbReference>
<evidence type="ECO:0000256" key="9">
    <source>
        <dbReference type="ARBA" id="ARBA00047280"/>
    </source>
</evidence>
<evidence type="ECO:0000256" key="1">
    <source>
        <dbReference type="ARBA" id="ARBA00004477"/>
    </source>
</evidence>
<dbReference type="InParanoid" id="B0DUE5"/>
<feature type="compositionally biased region" description="Low complexity" evidence="11">
    <location>
        <begin position="114"/>
        <end position="124"/>
    </location>
</feature>
<evidence type="ECO:0000256" key="3">
    <source>
        <dbReference type="ARBA" id="ARBA00022670"/>
    </source>
</evidence>
<keyword evidence="15" id="KW-1185">Reference proteome</keyword>
<evidence type="ECO:0000256" key="12">
    <source>
        <dbReference type="SAM" id="Phobius"/>
    </source>
</evidence>
<comment type="subcellular location">
    <subcellularLocation>
        <location evidence="1">Endoplasmic reticulum membrane</location>
        <topology evidence="1">Multi-pass membrane protein</topology>
    </subcellularLocation>
</comment>
<dbReference type="OrthoDB" id="271604at2759"/>
<accession>B0DUE5</accession>
<keyword evidence="5" id="KW-0378">Hydrolase</keyword>
<dbReference type="FunCoup" id="B0DUE5">
    <property type="interactions" value="306"/>
</dbReference>
<organism evidence="15">
    <name type="scientific">Laccaria bicolor (strain S238N-H82 / ATCC MYA-4686)</name>
    <name type="common">Bicoloured deceiver</name>
    <name type="synonym">Laccaria laccata var. bicolor</name>
    <dbReference type="NCBI Taxonomy" id="486041"/>
    <lineage>
        <taxon>Eukaryota</taxon>
        <taxon>Fungi</taxon>
        <taxon>Dikarya</taxon>
        <taxon>Basidiomycota</taxon>
        <taxon>Agaricomycotina</taxon>
        <taxon>Agaricomycetes</taxon>
        <taxon>Agaricomycetidae</taxon>
        <taxon>Agaricales</taxon>
        <taxon>Agaricineae</taxon>
        <taxon>Hydnangiaceae</taxon>
        <taxon>Laccaria</taxon>
    </lineage>
</organism>
<dbReference type="AlphaFoldDB" id="B0DUE5"/>
<dbReference type="GeneID" id="6083194"/>
<dbReference type="KEGG" id="lbc:LACBIDRAFT_310467"/>
<evidence type="ECO:0000256" key="10">
    <source>
        <dbReference type="ARBA" id="ARBA00049729"/>
    </source>
</evidence>
<evidence type="ECO:0000256" key="2">
    <source>
        <dbReference type="ARBA" id="ARBA00006897"/>
    </source>
</evidence>
<keyword evidence="8 12" id="KW-0472">Membrane</keyword>
<evidence type="ECO:0000256" key="6">
    <source>
        <dbReference type="ARBA" id="ARBA00022824"/>
    </source>
</evidence>